<keyword evidence="2" id="KW-0808">Transferase</keyword>
<dbReference type="Gene3D" id="3.20.20.70">
    <property type="entry name" value="Aldolase class I"/>
    <property type="match status" value="1"/>
</dbReference>
<proteinExistence type="predicted"/>
<evidence type="ECO:0000313" key="3">
    <source>
        <dbReference type="Proteomes" id="UP000435138"/>
    </source>
</evidence>
<evidence type="ECO:0000313" key="2">
    <source>
        <dbReference type="EMBL" id="MQY50124.1"/>
    </source>
</evidence>
<dbReference type="GO" id="GO:0009228">
    <property type="term" value="P:thiamine biosynthetic process"/>
    <property type="evidence" value="ECO:0007669"/>
    <property type="project" value="UniProtKB-KW"/>
</dbReference>
<organism evidence="2 3">
    <name type="scientific">Endobacterium cereale</name>
    <dbReference type="NCBI Taxonomy" id="2663029"/>
    <lineage>
        <taxon>Bacteria</taxon>
        <taxon>Pseudomonadati</taxon>
        <taxon>Pseudomonadota</taxon>
        <taxon>Alphaproteobacteria</taxon>
        <taxon>Hyphomicrobiales</taxon>
        <taxon>Rhizobiaceae</taxon>
        <taxon>Endobacterium</taxon>
    </lineage>
</organism>
<accession>A0A6A8AH07</accession>
<dbReference type="RefSeq" id="WP_153360455.1">
    <property type="nucleotide sequence ID" value="NZ_JAYKOO010000004.1"/>
</dbReference>
<dbReference type="EMBL" id="WIXI01000051">
    <property type="protein sequence ID" value="MQY50124.1"/>
    <property type="molecule type" value="Genomic_DNA"/>
</dbReference>
<gene>
    <name evidence="2" type="ORF">GAO09_29260</name>
</gene>
<sequence>MSASEDRCRLVLILPDLSDDAAFVEQLSAALQGGDVASVILPQYDLAEQAFQARAEKLVPLIQDAGAAAMICGDTRVAGRAKADGLHITGPLEELGEAIEKFTPKLMVGAGAAADRHKALEVGELRPDYIFFGKLDGDIKPEAHPKNVALGEWWSSMVEIPCIVMGGTDVSSAVTVAESGAEFVAMRLSVFSHPEGPRVAVAEINASLDEKAPRFNA</sequence>
<dbReference type="InterPro" id="IPR013785">
    <property type="entry name" value="Aldolase_TIM"/>
</dbReference>
<protein>
    <submittedName>
        <fullName evidence="2">Thiamine phosphate synthase</fullName>
        <ecNumber evidence="2">2.5.1.3</ecNumber>
    </submittedName>
</protein>
<evidence type="ECO:0000259" key="1">
    <source>
        <dbReference type="Pfam" id="PF02581"/>
    </source>
</evidence>
<keyword evidence="3" id="KW-1185">Reference proteome</keyword>
<dbReference type="SUPFAM" id="SSF51391">
    <property type="entry name" value="Thiamin phosphate synthase"/>
    <property type="match status" value="1"/>
</dbReference>
<dbReference type="Pfam" id="PF02581">
    <property type="entry name" value="TMP-TENI"/>
    <property type="match status" value="1"/>
</dbReference>
<dbReference type="CDD" id="cd00564">
    <property type="entry name" value="TMP_TenI"/>
    <property type="match status" value="1"/>
</dbReference>
<dbReference type="NCBIfam" id="NF005080">
    <property type="entry name" value="PRK06512.1"/>
    <property type="match status" value="1"/>
</dbReference>
<reference evidence="2 3" key="1">
    <citation type="submission" date="2019-11" db="EMBL/GenBank/DDBJ databases">
        <title>Genome analysis of Rhizobacterium cereale a novel genus and species isolated from maize roots in North Spain.</title>
        <authorList>
            <person name="Menendez E."/>
            <person name="Flores-Felix J.D."/>
            <person name="Ramirez-Bahena M.-H."/>
            <person name="Igual J.M."/>
            <person name="Garcia-Fraile P."/>
            <person name="Peix A."/>
            <person name="Velazquez E."/>
        </authorList>
    </citation>
    <scope>NUCLEOTIDE SEQUENCE [LARGE SCALE GENOMIC DNA]</scope>
    <source>
        <strain evidence="2 3">RZME27</strain>
    </source>
</reference>
<comment type="caution">
    <text evidence="2">The sequence shown here is derived from an EMBL/GenBank/DDBJ whole genome shotgun (WGS) entry which is preliminary data.</text>
</comment>
<dbReference type="EC" id="2.5.1.3" evidence="2"/>
<dbReference type="Proteomes" id="UP000435138">
    <property type="component" value="Unassembled WGS sequence"/>
</dbReference>
<dbReference type="AlphaFoldDB" id="A0A6A8AH07"/>
<dbReference type="InterPro" id="IPR022998">
    <property type="entry name" value="ThiamineP_synth_TenI"/>
</dbReference>
<dbReference type="GO" id="GO:0004789">
    <property type="term" value="F:thiamine-phosphate diphosphorylase activity"/>
    <property type="evidence" value="ECO:0007669"/>
    <property type="project" value="UniProtKB-EC"/>
</dbReference>
<name>A0A6A8AH07_9HYPH</name>
<feature type="domain" description="Thiamine phosphate synthase/TenI" evidence="1">
    <location>
        <begin position="11"/>
        <end position="187"/>
    </location>
</feature>
<dbReference type="InterPro" id="IPR036206">
    <property type="entry name" value="ThiamineP_synth_sf"/>
</dbReference>